<name>A0A2U8E317_9BACT</name>
<reference evidence="1 2" key="1">
    <citation type="journal article" date="2018" name="Syst. Appl. Microbiol.">
        <title>Ereboglobus luteus gen. nov. sp. nov. from cockroach guts, and new insights into the oxygen relationship of the genera Opitutus and Didymococcus (Verrucomicrobia: Opitutaceae).</title>
        <authorList>
            <person name="Tegtmeier D."/>
            <person name="Belitz A."/>
            <person name="Radek R."/>
            <person name="Heimerl T."/>
            <person name="Brune A."/>
        </authorList>
    </citation>
    <scope>NUCLEOTIDE SEQUENCE [LARGE SCALE GENOMIC DNA]</scope>
    <source>
        <strain evidence="1 2">Ho45</strain>
    </source>
</reference>
<organism evidence="1 2">
    <name type="scientific">Ereboglobus luteus</name>
    <dbReference type="NCBI Taxonomy" id="1796921"/>
    <lineage>
        <taxon>Bacteria</taxon>
        <taxon>Pseudomonadati</taxon>
        <taxon>Verrucomicrobiota</taxon>
        <taxon>Opitutia</taxon>
        <taxon>Opitutales</taxon>
        <taxon>Opitutaceae</taxon>
        <taxon>Ereboglobus</taxon>
    </lineage>
</organism>
<evidence type="ECO:0000313" key="2">
    <source>
        <dbReference type="Proteomes" id="UP000244896"/>
    </source>
</evidence>
<accession>A0A2U8E317</accession>
<protein>
    <submittedName>
        <fullName evidence="1">Uncharacterized protein</fullName>
    </submittedName>
</protein>
<gene>
    <name evidence="1" type="ORF">CKA38_08445</name>
</gene>
<dbReference type="KEGG" id="elut:CKA38_08445"/>
<dbReference type="AlphaFoldDB" id="A0A2U8E317"/>
<dbReference type="OrthoDB" id="893677at2"/>
<sequence>MKAEIHAHLRTHNIEIPDAPDEAVNLYLGSLLVEKLDYWLARGFDYIDNPQPPAPYARPSSETAKKDTARRTALAKLDNDTKQTIKNLLRESLEGILFSTLLTFDQTPAGKWKLQFRTKDMTARANPGRDYELHDDLYKWMDLFSKNKQ</sequence>
<dbReference type="RefSeq" id="WP_108825079.1">
    <property type="nucleotide sequence ID" value="NZ_CP023004.1"/>
</dbReference>
<evidence type="ECO:0000313" key="1">
    <source>
        <dbReference type="EMBL" id="AWI09267.1"/>
    </source>
</evidence>
<keyword evidence="2" id="KW-1185">Reference proteome</keyword>
<dbReference type="Proteomes" id="UP000244896">
    <property type="component" value="Chromosome"/>
</dbReference>
<proteinExistence type="predicted"/>
<dbReference type="EMBL" id="CP023004">
    <property type="protein sequence ID" value="AWI09267.1"/>
    <property type="molecule type" value="Genomic_DNA"/>
</dbReference>